<dbReference type="RefSeq" id="WP_120142953.1">
    <property type="nucleotide sequence ID" value="NZ_CP031933.2"/>
</dbReference>
<evidence type="ECO:0000313" key="2">
    <source>
        <dbReference type="EMBL" id="AYE38723.1"/>
    </source>
</evidence>
<dbReference type="KEGG" id="lzh:D1B17_08800"/>
<keyword evidence="1" id="KW-1133">Transmembrane helix</keyword>
<reference evidence="3" key="1">
    <citation type="submission" date="2018-08" db="EMBL/GenBank/DDBJ databases">
        <title>Genome of Lactobacillus sp. HBUAS52074.</title>
        <authorList>
            <person name="Guo Z."/>
            <person name="Zhang Z.D."/>
        </authorList>
    </citation>
    <scope>NUCLEOTIDE SEQUENCE [LARGE SCALE GENOMIC DNA]</scope>
    <source>
        <strain evidence="3">HBUAS52074</strain>
    </source>
</reference>
<dbReference type="AlphaFoldDB" id="A0A386PVQ0"/>
<feature type="transmembrane region" description="Helical" evidence="1">
    <location>
        <begin position="6"/>
        <end position="26"/>
    </location>
</feature>
<evidence type="ECO:0000256" key="1">
    <source>
        <dbReference type="SAM" id="Phobius"/>
    </source>
</evidence>
<dbReference type="Proteomes" id="UP000267208">
    <property type="component" value="Chromosome"/>
</dbReference>
<protein>
    <submittedName>
        <fullName evidence="2">Uncharacterized protein</fullName>
    </submittedName>
</protein>
<name>A0A386PVQ0_9LACO</name>
<sequence>MNTAFSIYIPTTIAIISICLNLYQYVNKRKLLKPNLEFNKIQYMRTNVSTYINLTVSNHSDRNVSIINVSIGNKHIFTKTHKVYGPRDSKDGTFTTELPLVIKSWESENMLVEVLTKTGNEVKIETDFEPYEVNLSTAECLTPEQILKEW</sequence>
<organism evidence="2 3">
    <name type="scientific">Companilactobacillus zhachilii</name>
    <dbReference type="NCBI Taxonomy" id="2304606"/>
    <lineage>
        <taxon>Bacteria</taxon>
        <taxon>Bacillati</taxon>
        <taxon>Bacillota</taxon>
        <taxon>Bacilli</taxon>
        <taxon>Lactobacillales</taxon>
        <taxon>Lactobacillaceae</taxon>
        <taxon>Companilactobacillus</taxon>
    </lineage>
</organism>
<gene>
    <name evidence="2" type="ORF">D1B17_08800</name>
</gene>
<dbReference type="EMBL" id="CP031933">
    <property type="protein sequence ID" value="AYE38723.1"/>
    <property type="molecule type" value="Genomic_DNA"/>
</dbReference>
<keyword evidence="3" id="KW-1185">Reference proteome</keyword>
<evidence type="ECO:0000313" key="3">
    <source>
        <dbReference type="Proteomes" id="UP000267208"/>
    </source>
</evidence>
<accession>A0A386PVQ0</accession>
<proteinExistence type="predicted"/>
<keyword evidence="1" id="KW-0812">Transmembrane</keyword>
<keyword evidence="1" id="KW-0472">Membrane</keyword>